<sequence length="67" mass="8111">LYKLALNQNCDTDEKFWTAPDMIAYWGRFIDCAEMDVFCDARLDEITDCNRLFTYHVFWQNGIDRYE</sequence>
<reference evidence="2" key="1">
    <citation type="submission" date="2019-09" db="UniProtKB">
        <authorList>
            <consortium name="WormBaseParasite"/>
        </authorList>
    </citation>
    <scope>IDENTIFICATION</scope>
</reference>
<evidence type="ECO:0000313" key="2">
    <source>
        <dbReference type="WBParaSite" id="HPBE_0000190601-mRNA-1"/>
    </source>
</evidence>
<dbReference type="WBParaSite" id="HPBE_0000190601-mRNA-1">
    <property type="protein sequence ID" value="HPBE_0000190601-mRNA-1"/>
    <property type="gene ID" value="HPBE_0000190601"/>
</dbReference>
<protein>
    <submittedName>
        <fullName evidence="2">COesterase domain-containing protein</fullName>
    </submittedName>
</protein>
<evidence type="ECO:0000313" key="1">
    <source>
        <dbReference type="Proteomes" id="UP000050761"/>
    </source>
</evidence>
<keyword evidence="1" id="KW-1185">Reference proteome</keyword>
<dbReference type="AlphaFoldDB" id="A0A183F6W4"/>
<proteinExistence type="predicted"/>
<accession>A0A183F6W4</accession>
<organism evidence="1 2">
    <name type="scientific">Heligmosomoides polygyrus</name>
    <name type="common">Parasitic roundworm</name>
    <dbReference type="NCBI Taxonomy" id="6339"/>
    <lineage>
        <taxon>Eukaryota</taxon>
        <taxon>Metazoa</taxon>
        <taxon>Ecdysozoa</taxon>
        <taxon>Nematoda</taxon>
        <taxon>Chromadorea</taxon>
        <taxon>Rhabditida</taxon>
        <taxon>Rhabditina</taxon>
        <taxon>Rhabditomorpha</taxon>
        <taxon>Strongyloidea</taxon>
        <taxon>Heligmosomidae</taxon>
        <taxon>Heligmosomoides</taxon>
    </lineage>
</organism>
<dbReference type="Proteomes" id="UP000050761">
    <property type="component" value="Unassembled WGS sequence"/>
</dbReference>
<name>A0A183F6W4_HELPZ</name>